<dbReference type="Pfam" id="PF15087">
    <property type="entry name" value="DUF4551"/>
    <property type="match status" value="1"/>
</dbReference>
<dbReference type="Proteomes" id="UP000678393">
    <property type="component" value="Unassembled WGS sequence"/>
</dbReference>
<sequence length="84" mass="9788">MDWESGNDEIRKKNSKFESFLKRSLPSGLFERVRAFESCIVVSENENKTFKFIVLTDEVVYLTENPPKALQEVLYLRDVVSVDL</sequence>
<accession>A0A8S3YXX2</accession>
<keyword evidence="2" id="KW-1185">Reference proteome</keyword>
<dbReference type="InterPro" id="IPR027878">
    <property type="entry name" value="DUF4551"/>
</dbReference>
<evidence type="ECO:0000313" key="2">
    <source>
        <dbReference type="Proteomes" id="UP000678393"/>
    </source>
</evidence>
<feature type="non-terminal residue" evidence="1">
    <location>
        <position position="84"/>
    </location>
</feature>
<proteinExistence type="predicted"/>
<reference evidence="1" key="1">
    <citation type="submission" date="2021-04" db="EMBL/GenBank/DDBJ databases">
        <authorList>
            <consortium name="Molecular Ecology Group"/>
        </authorList>
    </citation>
    <scope>NUCLEOTIDE SEQUENCE</scope>
</reference>
<protein>
    <submittedName>
        <fullName evidence="1">Uncharacterized protein</fullName>
    </submittedName>
</protein>
<dbReference type="EMBL" id="CAJHNH020000846">
    <property type="protein sequence ID" value="CAG5120171.1"/>
    <property type="molecule type" value="Genomic_DNA"/>
</dbReference>
<gene>
    <name evidence="1" type="ORF">CUNI_LOCUS5729</name>
</gene>
<comment type="caution">
    <text evidence="1">The sequence shown here is derived from an EMBL/GenBank/DDBJ whole genome shotgun (WGS) entry which is preliminary data.</text>
</comment>
<dbReference type="AlphaFoldDB" id="A0A8S3YXX2"/>
<name>A0A8S3YXX2_9EUPU</name>
<organism evidence="1 2">
    <name type="scientific">Candidula unifasciata</name>
    <dbReference type="NCBI Taxonomy" id="100452"/>
    <lineage>
        <taxon>Eukaryota</taxon>
        <taxon>Metazoa</taxon>
        <taxon>Spiralia</taxon>
        <taxon>Lophotrochozoa</taxon>
        <taxon>Mollusca</taxon>
        <taxon>Gastropoda</taxon>
        <taxon>Heterobranchia</taxon>
        <taxon>Euthyneura</taxon>
        <taxon>Panpulmonata</taxon>
        <taxon>Eupulmonata</taxon>
        <taxon>Stylommatophora</taxon>
        <taxon>Helicina</taxon>
        <taxon>Helicoidea</taxon>
        <taxon>Geomitridae</taxon>
        <taxon>Candidula</taxon>
    </lineage>
</organism>
<evidence type="ECO:0000313" key="1">
    <source>
        <dbReference type="EMBL" id="CAG5120171.1"/>
    </source>
</evidence>
<dbReference type="PANTHER" id="PTHR35354">
    <property type="entry name" value="RGD1561648"/>
    <property type="match status" value="1"/>
</dbReference>
<dbReference type="OrthoDB" id="6022562at2759"/>
<dbReference type="PANTHER" id="PTHR35354:SF1">
    <property type="entry name" value="RGD1561648"/>
    <property type="match status" value="1"/>
</dbReference>